<dbReference type="GO" id="GO:0004672">
    <property type="term" value="F:protein kinase activity"/>
    <property type="evidence" value="ECO:0007669"/>
    <property type="project" value="InterPro"/>
</dbReference>
<reference evidence="3 4" key="1">
    <citation type="submission" date="2024-01" db="EMBL/GenBank/DDBJ databases">
        <title>A draft genome for a cacao thread blight-causing isolate of Paramarasmius palmivorus.</title>
        <authorList>
            <person name="Baruah I.K."/>
            <person name="Bukari Y."/>
            <person name="Amoako-Attah I."/>
            <person name="Meinhardt L.W."/>
            <person name="Bailey B.A."/>
            <person name="Cohen S.P."/>
        </authorList>
    </citation>
    <scope>NUCLEOTIDE SEQUENCE [LARGE SCALE GENOMIC DNA]</scope>
    <source>
        <strain evidence="3 4">GH-12</strain>
    </source>
</reference>
<feature type="domain" description="Fungal-type protein kinase" evidence="2">
    <location>
        <begin position="173"/>
        <end position="488"/>
    </location>
</feature>
<dbReference type="PANTHER" id="PTHR38248">
    <property type="entry name" value="FUNK1 6"/>
    <property type="match status" value="1"/>
</dbReference>
<accession>A0AAW0BUL9</accession>
<feature type="region of interest" description="Disordered" evidence="1">
    <location>
        <begin position="1"/>
        <end position="21"/>
    </location>
</feature>
<gene>
    <name evidence="3" type="ORF">VNI00_014157</name>
</gene>
<feature type="region of interest" description="Disordered" evidence="1">
    <location>
        <begin position="652"/>
        <end position="693"/>
    </location>
</feature>
<sequence length="703" mass="79869">MKHSTGHSQISNKLPKNWRPPNAELESGAFYVGPVEPSDFLQKYLPNETDDMPSFNKERKQAFEYVVNCTSSTPIEETRKLMVDAIRPFSPNLKVNIANSSCKFTAQHATETHPSISLSTEYTIPAYINVAFSGDPELFNDSLDSASFLGASEESQLKRKEMAFWAGTQMVSEHRTHAFSVLVTRDSARLLRWDRAGVVVTRKFDYTKEPWLVDFVWSFNHAFLENQGWDLSFTPADESDTANIKRTKAVLGLLSHVKVYKVEVLDGKTGMTHYYYGADPVKTPSASSPDGRCTKGFVLVDEEGKKVFLKNTWRILRPDDLKESDVYEMLKGVEHIPTVIAAGDVKGEWQQTDTHTWCDDEVATEITVYCHHLLLFEEVGTPLYKFKNTRELVTAMRDAVQAHTDACKRGILHRDVSIGNILIGPDGGGLLIDWELAKSTMPKGTQIMERTGTWQFMSVHLLSNAPGTVEHTLLDDLESFFHVLSYIVLIRCEHGVAELQLQRHLHKVYDAWFVDDEIDDEEVVVDGQGKELYMTTHFMADDARLPISPLRDLVVALEEVLAARYKRQPTQVQMTAYEKMVWTISAKEHCPLEFLEVLAHPVWVYDENMKKLDQASRWMLEVFNRALQNPRGLTAKPVVRPSITTPYIRAMSEHPSRTLKRKRDKKDPQEGTESKKPKEAPSGSGSKRLHREAFRIEEVAFGT</sequence>
<evidence type="ECO:0000313" key="4">
    <source>
        <dbReference type="Proteomes" id="UP001383192"/>
    </source>
</evidence>
<dbReference type="Gene3D" id="1.10.510.10">
    <property type="entry name" value="Transferase(Phosphotransferase) domain 1"/>
    <property type="match status" value="1"/>
</dbReference>
<dbReference type="PROSITE" id="PS00109">
    <property type="entry name" value="PROTEIN_KINASE_TYR"/>
    <property type="match status" value="1"/>
</dbReference>
<dbReference type="InterPro" id="IPR040976">
    <property type="entry name" value="Pkinase_fungal"/>
</dbReference>
<evidence type="ECO:0000259" key="2">
    <source>
        <dbReference type="Pfam" id="PF17667"/>
    </source>
</evidence>
<dbReference type="InterPro" id="IPR008266">
    <property type="entry name" value="Tyr_kinase_AS"/>
</dbReference>
<evidence type="ECO:0000313" key="3">
    <source>
        <dbReference type="EMBL" id="KAK7030413.1"/>
    </source>
</evidence>
<feature type="compositionally biased region" description="Polar residues" evidence="1">
    <location>
        <begin position="1"/>
        <end position="14"/>
    </location>
</feature>
<name>A0AAW0BUL9_9AGAR</name>
<comment type="caution">
    <text evidence="3">The sequence shown here is derived from an EMBL/GenBank/DDBJ whole genome shotgun (WGS) entry which is preliminary data.</text>
</comment>
<dbReference type="Pfam" id="PF17667">
    <property type="entry name" value="Pkinase_fungal"/>
    <property type="match status" value="1"/>
</dbReference>
<dbReference type="InterPro" id="IPR011009">
    <property type="entry name" value="Kinase-like_dom_sf"/>
</dbReference>
<keyword evidence="4" id="KW-1185">Reference proteome</keyword>
<dbReference type="AlphaFoldDB" id="A0AAW0BUL9"/>
<dbReference type="EMBL" id="JAYKXP010000076">
    <property type="protein sequence ID" value="KAK7030413.1"/>
    <property type="molecule type" value="Genomic_DNA"/>
</dbReference>
<feature type="compositionally biased region" description="Basic and acidic residues" evidence="1">
    <location>
        <begin position="665"/>
        <end position="679"/>
    </location>
</feature>
<protein>
    <recommendedName>
        <fullName evidence="2">Fungal-type protein kinase domain-containing protein</fullName>
    </recommendedName>
</protein>
<dbReference type="Proteomes" id="UP001383192">
    <property type="component" value="Unassembled WGS sequence"/>
</dbReference>
<dbReference type="PANTHER" id="PTHR38248:SF2">
    <property type="entry name" value="FUNK1 11"/>
    <property type="match status" value="1"/>
</dbReference>
<proteinExistence type="predicted"/>
<dbReference type="SUPFAM" id="SSF56112">
    <property type="entry name" value="Protein kinase-like (PK-like)"/>
    <property type="match status" value="1"/>
</dbReference>
<evidence type="ECO:0000256" key="1">
    <source>
        <dbReference type="SAM" id="MobiDB-lite"/>
    </source>
</evidence>
<organism evidence="3 4">
    <name type="scientific">Paramarasmius palmivorus</name>
    <dbReference type="NCBI Taxonomy" id="297713"/>
    <lineage>
        <taxon>Eukaryota</taxon>
        <taxon>Fungi</taxon>
        <taxon>Dikarya</taxon>
        <taxon>Basidiomycota</taxon>
        <taxon>Agaricomycotina</taxon>
        <taxon>Agaricomycetes</taxon>
        <taxon>Agaricomycetidae</taxon>
        <taxon>Agaricales</taxon>
        <taxon>Marasmiineae</taxon>
        <taxon>Marasmiaceae</taxon>
        <taxon>Paramarasmius</taxon>
    </lineage>
</organism>